<dbReference type="AlphaFoldDB" id="A0A1V9ZZQ9"/>
<feature type="compositionally biased region" description="Polar residues" evidence="1">
    <location>
        <begin position="81"/>
        <end position="91"/>
    </location>
</feature>
<reference evidence="2 3" key="1">
    <citation type="journal article" date="2014" name="Genome Biol. Evol.">
        <title>The secreted proteins of Achlya hypogyna and Thraustotheca clavata identify the ancestral oomycete secretome and reveal gene acquisitions by horizontal gene transfer.</title>
        <authorList>
            <person name="Misner I."/>
            <person name="Blouin N."/>
            <person name="Leonard G."/>
            <person name="Richards T.A."/>
            <person name="Lane C.E."/>
        </authorList>
    </citation>
    <scope>NUCLEOTIDE SEQUENCE [LARGE SCALE GENOMIC DNA]</scope>
    <source>
        <strain evidence="2 3">ATCC 34112</strain>
    </source>
</reference>
<dbReference type="OrthoDB" id="78108at2759"/>
<dbReference type="Proteomes" id="UP000243217">
    <property type="component" value="Unassembled WGS sequence"/>
</dbReference>
<sequence>MSVISLPPKYQFLEHNLLINRDKKRAIMAAHNRISPVPEEPQENSIAMTLSFAIGFTISFLSSILNVCFGENLHEPPPPTTTRSLTKSRPSQIERSHSQLERSRVSKRSLSKSIMSGTVLMTTEYQWLVENLERLVHHATMFGMDMTTGSIYFRRLSAVQHAIDKNPKELCQWLPLLEDIVTALNEYIDEFKNIDLWYEVIECDTVMEELREVCEMTAI</sequence>
<keyword evidence="3" id="KW-1185">Reference proteome</keyword>
<accession>A0A1V9ZZQ9</accession>
<feature type="compositionally biased region" description="Basic and acidic residues" evidence="1">
    <location>
        <begin position="92"/>
        <end position="104"/>
    </location>
</feature>
<evidence type="ECO:0000256" key="1">
    <source>
        <dbReference type="SAM" id="MobiDB-lite"/>
    </source>
</evidence>
<feature type="region of interest" description="Disordered" evidence="1">
    <location>
        <begin position="75"/>
        <end position="107"/>
    </location>
</feature>
<protein>
    <submittedName>
        <fullName evidence="2">Uncharacterized protein</fullName>
    </submittedName>
</protein>
<evidence type="ECO:0000313" key="3">
    <source>
        <dbReference type="Proteomes" id="UP000243217"/>
    </source>
</evidence>
<proteinExistence type="predicted"/>
<comment type="caution">
    <text evidence="2">The sequence shown here is derived from an EMBL/GenBank/DDBJ whole genome shotgun (WGS) entry which is preliminary data.</text>
</comment>
<evidence type="ECO:0000313" key="2">
    <source>
        <dbReference type="EMBL" id="OQS03496.1"/>
    </source>
</evidence>
<organism evidence="2 3">
    <name type="scientific">Thraustotheca clavata</name>
    <dbReference type="NCBI Taxonomy" id="74557"/>
    <lineage>
        <taxon>Eukaryota</taxon>
        <taxon>Sar</taxon>
        <taxon>Stramenopiles</taxon>
        <taxon>Oomycota</taxon>
        <taxon>Saprolegniomycetes</taxon>
        <taxon>Saprolegniales</taxon>
        <taxon>Achlyaceae</taxon>
        <taxon>Thraustotheca</taxon>
    </lineage>
</organism>
<dbReference type="EMBL" id="JNBS01000874">
    <property type="protein sequence ID" value="OQS03496.1"/>
    <property type="molecule type" value="Genomic_DNA"/>
</dbReference>
<gene>
    <name evidence="2" type="ORF">THRCLA_21149</name>
</gene>
<name>A0A1V9ZZQ9_9STRA</name>